<dbReference type="Gene3D" id="3.30.450.380">
    <property type="match status" value="1"/>
</dbReference>
<dbReference type="InterPro" id="IPR027417">
    <property type="entry name" value="P-loop_NTPase"/>
</dbReference>
<comment type="caution">
    <text evidence="3">The sequence shown here is derived from an EMBL/GenBank/DDBJ whole genome shotgun (WGS) entry which is preliminary data.</text>
</comment>
<keyword evidence="4" id="KW-1185">Reference proteome</keyword>
<comment type="similarity">
    <text evidence="1">Belongs to the GSP E family.</text>
</comment>
<name>A0ABV9FNW9_9BACL</name>
<evidence type="ECO:0000313" key="3">
    <source>
        <dbReference type="EMBL" id="MFC4601919.1"/>
    </source>
</evidence>
<evidence type="ECO:0000313" key="4">
    <source>
        <dbReference type="Proteomes" id="UP001596028"/>
    </source>
</evidence>
<dbReference type="Pfam" id="PF00437">
    <property type="entry name" value="T2SSE"/>
    <property type="match status" value="1"/>
</dbReference>
<dbReference type="SUPFAM" id="SSF52540">
    <property type="entry name" value="P-loop containing nucleoside triphosphate hydrolases"/>
    <property type="match status" value="1"/>
</dbReference>
<feature type="domain" description="Bacterial type II secretion system protein E" evidence="2">
    <location>
        <begin position="208"/>
        <end position="374"/>
    </location>
</feature>
<dbReference type="EMBL" id="JBHSEP010000033">
    <property type="protein sequence ID" value="MFC4601919.1"/>
    <property type="molecule type" value="Genomic_DNA"/>
</dbReference>
<dbReference type="InterPro" id="IPR050921">
    <property type="entry name" value="T4SS_GSP_E_ATPase"/>
</dbReference>
<dbReference type="RefSeq" id="WP_378102666.1">
    <property type="nucleotide sequence ID" value="NZ_JBHSEP010000033.1"/>
</dbReference>
<dbReference type="Proteomes" id="UP001596028">
    <property type="component" value="Unassembled WGS sequence"/>
</dbReference>
<dbReference type="Gene3D" id="3.40.50.300">
    <property type="entry name" value="P-loop containing nucleotide triphosphate hydrolases"/>
    <property type="match status" value="1"/>
</dbReference>
<dbReference type="InterPro" id="IPR001482">
    <property type="entry name" value="T2SS/T4SS_dom"/>
</dbReference>
<organism evidence="3 4">
    <name type="scientific">Cohnella hongkongensis</name>
    <dbReference type="NCBI Taxonomy" id="178337"/>
    <lineage>
        <taxon>Bacteria</taxon>
        <taxon>Bacillati</taxon>
        <taxon>Bacillota</taxon>
        <taxon>Bacilli</taxon>
        <taxon>Bacillales</taxon>
        <taxon>Paenibacillaceae</taxon>
        <taxon>Cohnella</taxon>
    </lineage>
</organism>
<gene>
    <name evidence="3" type="ORF">ACFO3S_27030</name>
</gene>
<proteinExistence type="inferred from homology"/>
<sequence length="470" mass="53708">MSAEPRSKRFSPAAYAAELQVDPAVAASPEGRDLSEGMNRLRAYTEEVRQMLSTPRGWSEEERRQYAEKLNRAIIGFPQERAEMLAIISDWIIRKRLQHVSFGSLPYPTLAEALFAEVIGMNVLELVLRNREGLEEVQVVGTRIFEVRDGRATASPYRFQEASEVERIQQNLVLFNNDRINPRKRWAEVLLLDGSRVTLTGFGFTAQPTLTIRLYTVKKFSLDTLCRPEYGTMDERVKELLLIIVKSRFNMVVIGATNTGKTHLIKALIAAMPNEERIVTIEGRFELMLGRDFPEKNVVEYEAEEDDPLHGPRQAFKLALRQSPQRICHAEIRDEDANIYVRACTRGHEGSITSVHASGLEDVPDTITDMCMLDGRGMNPISMTRRIAEHVTHIGFEMRMIDGVRRLVRVGEFEWRDGAARVRDLVRYEEGEGRWTFPEGFSPKALRKIQRADPEGYRRFVEGIREGETP</sequence>
<dbReference type="PANTHER" id="PTHR30486:SF6">
    <property type="entry name" value="TYPE IV PILUS RETRACTATION ATPASE PILT"/>
    <property type="match status" value="1"/>
</dbReference>
<evidence type="ECO:0000259" key="2">
    <source>
        <dbReference type="Pfam" id="PF00437"/>
    </source>
</evidence>
<evidence type="ECO:0000256" key="1">
    <source>
        <dbReference type="ARBA" id="ARBA00006611"/>
    </source>
</evidence>
<reference evidence="4" key="1">
    <citation type="journal article" date="2019" name="Int. J. Syst. Evol. Microbiol.">
        <title>The Global Catalogue of Microorganisms (GCM) 10K type strain sequencing project: providing services to taxonomists for standard genome sequencing and annotation.</title>
        <authorList>
            <consortium name="The Broad Institute Genomics Platform"/>
            <consortium name="The Broad Institute Genome Sequencing Center for Infectious Disease"/>
            <person name="Wu L."/>
            <person name="Ma J."/>
        </authorList>
    </citation>
    <scope>NUCLEOTIDE SEQUENCE [LARGE SCALE GENOMIC DNA]</scope>
    <source>
        <strain evidence="4">CCUG 49571</strain>
    </source>
</reference>
<protein>
    <submittedName>
        <fullName evidence="3">ATPase, T2SS/T4P/T4SS family</fullName>
    </submittedName>
</protein>
<accession>A0ABV9FNW9</accession>
<dbReference type="PANTHER" id="PTHR30486">
    <property type="entry name" value="TWITCHING MOTILITY PROTEIN PILT"/>
    <property type="match status" value="1"/>
</dbReference>